<protein>
    <submittedName>
        <fullName evidence="1">Uncharacterized protein</fullName>
    </submittedName>
</protein>
<sequence>MSKLINIFDDKNDLRDTFWYRYNQKGRALGYGMDIPFDEGTMDLVTYEHWLGNYVINSFVFELTDIREAIRRAETTLDYVNRCWIVVPVQKRKTIESRFLATIQEKKYIGVMGVRKYKDRPFYVHFHIPEVFQEDPPKLEFLSYLKPDIDEGE</sequence>
<evidence type="ECO:0000313" key="2">
    <source>
        <dbReference type="Proteomes" id="UP000775500"/>
    </source>
</evidence>
<dbReference type="RefSeq" id="WP_204684871.1">
    <property type="nucleotide sequence ID" value="NZ_JACJLU010000002.1"/>
</dbReference>
<evidence type="ECO:0000313" key="1">
    <source>
        <dbReference type="EMBL" id="MBM6830961.1"/>
    </source>
</evidence>
<reference evidence="1 2" key="1">
    <citation type="journal article" date="2021" name="Sci. Rep.">
        <title>The distribution of antibiotic resistance genes in chicken gut microbiota commensals.</title>
        <authorList>
            <person name="Juricova H."/>
            <person name="Matiasovicova J."/>
            <person name="Kubasova T."/>
            <person name="Cejkova D."/>
            <person name="Rychlik I."/>
        </authorList>
    </citation>
    <scope>NUCLEOTIDE SEQUENCE [LARGE SCALE GENOMIC DNA]</scope>
    <source>
        <strain evidence="1 2">An423</strain>
    </source>
</reference>
<keyword evidence="2" id="KW-1185">Reference proteome</keyword>
<name>A0ABS2FNS7_9FIRM</name>
<comment type="caution">
    <text evidence="1">The sequence shown here is derived from an EMBL/GenBank/DDBJ whole genome shotgun (WGS) entry which is preliminary data.</text>
</comment>
<proteinExistence type="predicted"/>
<dbReference type="EMBL" id="JACJLU010000002">
    <property type="protein sequence ID" value="MBM6830961.1"/>
    <property type="molecule type" value="Genomic_DNA"/>
</dbReference>
<gene>
    <name evidence="1" type="ORF">H5982_02415</name>
</gene>
<dbReference type="Proteomes" id="UP000775500">
    <property type="component" value="Unassembled WGS sequence"/>
</dbReference>
<organism evidence="1 2">
    <name type="scientific">Faecalicoccus acidiformans</name>
    <dbReference type="NCBI Taxonomy" id="915173"/>
    <lineage>
        <taxon>Bacteria</taxon>
        <taxon>Bacillati</taxon>
        <taxon>Bacillota</taxon>
        <taxon>Erysipelotrichia</taxon>
        <taxon>Erysipelotrichales</taxon>
        <taxon>Erysipelotrichaceae</taxon>
        <taxon>Faecalicoccus</taxon>
    </lineage>
</organism>
<accession>A0ABS2FNS7</accession>